<dbReference type="Gene3D" id="3.40.50.10490">
    <property type="entry name" value="Glucose-6-phosphate isomerase like protein, domain 1"/>
    <property type="match status" value="1"/>
</dbReference>
<keyword evidence="2" id="KW-0238">DNA-binding</keyword>
<accession>A0A918WII9</accession>
<gene>
    <name evidence="6" type="ORF">GCM10007315_11400</name>
</gene>
<evidence type="ECO:0000256" key="1">
    <source>
        <dbReference type="ARBA" id="ARBA00023015"/>
    </source>
</evidence>
<organism evidence="6 7">
    <name type="scientific">Neogemmobacter tilapiae</name>
    <dbReference type="NCBI Taxonomy" id="875041"/>
    <lineage>
        <taxon>Bacteria</taxon>
        <taxon>Pseudomonadati</taxon>
        <taxon>Pseudomonadota</taxon>
        <taxon>Alphaproteobacteria</taxon>
        <taxon>Rhodobacterales</taxon>
        <taxon>Paracoccaceae</taxon>
        <taxon>Neogemmobacter</taxon>
    </lineage>
</organism>
<dbReference type="Gene3D" id="1.10.10.10">
    <property type="entry name" value="Winged helix-like DNA-binding domain superfamily/Winged helix DNA-binding domain"/>
    <property type="match status" value="1"/>
</dbReference>
<dbReference type="PROSITE" id="PS51464">
    <property type="entry name" value="SIS"/>
    <property type="match status" value="1"/>
</dbReference>
<keyword evidence="7" id="KW-1185">Reference proteome</keyword>
<dbReference type="RefSeq" id="WP_189410665.1">
    <property type="nucleotide sequence ID" value="NZ_BMYJ01000003.1"/>
</dbReference>
<feature type="domain" description="HTH rpiR-type" evidence="4">
    <location>
        <begin position="15"/>
        <end position="91"/>
    </location>
</feature>
<reference evidence="6" key="2">
    <citation type="submission" date="2020-09" db="EMBL/GenBank/DDBJ databases">
        <authorList>
            <person name="Sun Q."/>
            <person name="Kim S."/>
        </authorList>
    </citation>
    <scope>NUCLEOTIDE SEQUENCE</scope>
    <source>
        <strain evidence="6">KCTC 23310</strain>
    </source>
</reference>
<dbReference type="GO" id="GO:0097367">
    <property type="term" value="F:carbohydrate derivative binding"/>
    <property type="evidence" value="ECO:0007669"/>
    <property type="project" value="InterPro"/>
</dbReference>
<dbReference type="PROSITE" id="PS51071">
    <property type="entry name" value="HTH_RPIR"/>
    <property type="match status" value="1"/>
</dbReference>
<evidence type="ECO:0000256" key="3">
    <source>
        <dbReference type="ARBA" id="ARBA00023163"/>
    </source>
</evidence>
<dbReference type="InterPro" id="IPR035472">
    <property type="entry name" value="RpiR-like_SIS"/>
</dbReference>
<evidence type="ECO:0000259" key="4">
    <source>
        <dbReference type="PROSITE" id="PS51071"/>
    </source>
</evidence>
<dbReference type="GO" id="GO:0003677">
    <property type="term" value="F:DNA binding"/>
    <property type="evidence" value="ECO:0007669"/>
    <property type="project" value="UniProtKB-KW"/>
</dbReference>
<dbReference type="InterPro" id="IPR009057">
    <property type="entry name" value="Homeodomain-like_sf"/>
</dbReference>
<dbReference type="GO" id="GO:0003700">
    <property type="term" value="F:DNA-binding transcription factor activity"/>
    <property type="evidence" value="ECO:0007669"/>
    <property type="project" value="InterPro"/>
</dbReference>
<dbReference type="InterPro" id="IPR001347">
    <property type="entry name" value="SIS_dom"/>
</dbReference>
<name>A0A918WII9_9RHOB</name>
<dbReference type="InterPro" id="IPR000281">
    <property type="entry name" value="HTH_RpiR"/>
</dbReference>
<dbReference type="CDD" id="cd05013">
    <property type="entry name" value="SIS_RpiR"/>
    <property type="match status" value="1"/>
</dbReference>
<dbReference type="Pfam" id="PF01418">
    <property type="entry name" value="HTH_6"/>
    <property type="match status" value="1"/>
</dbReference>
<dbReference type="EMBL" id="BMYJ01000003">
    <property type="protein sequence ID" value="GHC50761.1"/>
    <property type="molecule type" value="Genomic_DNA"/>
</dbReference>
<proteinExistence type="predicted"/>
<dbReference type="GO" id="GO:1901135">
    <property type="term" value="P:carbohydrate derivative metabolic process"/>
    <property type="evidence" value="ECO:0007669"/>
    <property type="project" value="InterPro"/>
</dbReference>
<dbReference type="AlphaFoldDB" id="A0A918WII9"/>
<dbReference type="InterPro" id="IPR036388">
    <property type="entry name" value="WH-like_DNA-bd_sf"/>
</dbReference>
<dbReference type="Pfam" id="PF01380">
    <property type="entry name" value="SIS"/>
    <property type="match status" value="1"/>
</dbReference>
<evidence type="ECO:0000313" key="6">
    <source>
        <dbReference type="EMBL" id="GHC50761.1"/>
    </source>
</evidence>
<dbReference type="PANTHER" id="PTHR30514">
    <property type="entry name" value="GLUCOKINASE"/>
    <property type="match status" value="1"/>
</dbReference>
<dbReference type="InterPro" id="IPR047640">
    <property type="entry name" value="RpiR-like"/>
</dbReference>
<evidence type="ECO:0000259" key="5">
    <source>
        <dbReference type="PROSITE" id="PS51464"/>
    </source>
</evidence>
<dbReference type="InterPro" id="IPR046348">
    <property type="entry name" value="SIS_dom_sf"/>
</dbReference>
<evidence type="ECO:0000313" key="7">
    <source>
        <dbReference type="Proteomes" id="UP000638981"/>
    </source>
</evidence>
<dbReference type="Proteomes" id="UP000638981">
    <property type="component" value="Unassembled WGS sequence"/>
</dbReference>
<keyword evidence="1" id="KW-0805">Transcription regulation</keyword>
<dbReference type="SUPFAM" id="SSF53697">
    <property type="entry name" value="SIS domain"/>
    <property type="match status" value="1"/>
</dbReference>
<reference evidence="6" key="1">
    <citation type="journal article" date="2014" name="Int. J. Syst. Evol. Microbiol.">
        <title>Complete genome sequence of Corynebacterium casei LMG S-19264T (=DSM 44701T), isolated from a smear-ripened cheese.</title>
        <authorList>
            <consortium name="US DOE Joint Genome Institute (JGI-PGF)"/>
            <person name="Walter F."/>
            <person name="Albersmeier A."/>
            <person name="Kalinowski J."/>
            <person name="Ruckert C."/>
        </authorList>
    </citation>
    <scope>NUCLEOTIDE SEQUENCE</scope>
    <source>
        <strain evidence="6">KCTC 23310</strain>
    </source>
</reference>
<dbReference type="PANTHER" id="PTHR30514:SF1">
    <property type="entry name" value="HTH-TYPE TRANSCRIPTIONAL REGULATOR HEXR-RELATED"/>
    <property type="match status" value="1"/>
</dbReference>
<dbReference type="SUPFAM" id="SSF46689">
    <property type="entry name" value="Homeodomain-like"/>
    <property type="match status" value="1"/>
</dbReference>
<evidence type="ECO:0000256" key="2">
    <source>
        <dbReference type="ARBA" id="ARBA00023125"/>
    </source>
</evidence>
<sequence length="301" mass="32110">MNEDTEIVAAPLSPDALIAALTDDEGKLSVLERKLAASVLADVNFATNASITEIAARAEVSPPTVTRFCRRLGCASFSDFKVQLAKSAYVGLRYLKPESVTSTAVEVAEDIVTKAQKALFEMHRALDLAAVEKAAALISGAEMVYAFGSGGNSSMIVNELQNRLFRLGVRISASNDHGMNLMLSAAAGPGTVVFGSSFSGRNQELARCFALLRERGIATIAMTQSGSPVADAADVVIGVNLPEGQNIFRATSTRYAYLAAVDVMANLVAYADRPRSARILRGIKEQLIRHRDGDDRQLLGD</sequence>
<keyword evidence="3" id="KW-0804">Transcription</keyword>
<protein>
    <submittedName>
        <fullName evidence="6">RpiR family transcriptional regulator</fullName>
    </submittedName>
</protein>
<feature type="domain" description="SIS" evidence="5">
    <location>
        <begin position="134"/>
        <end position="269"/>
    </location>
</feature>
<comment type="caution">
    <text evidence="6">The sequence shown here is derived from an EMBL/GenBank/DDBJ whole genome shotgun (WGS) entry which is preliminary data.</text>
</comment>